<sequence length="700" mass="79181">MAVDEEASLWPTDNLLLKEGRKHYRTSVSPIHWQLRSLVSAERQDIVYFPAGVNNTHITRLNTTTCECETIKVISFHPRCLVASEGWICCGGESGEFVVIRESSSNAQDDILNSDFRSSLNAVESANMAQLQQDMLRLVERINGTNRTWSASSHKVGSERVNCITMWHPPKDAPEPGQYDGPVAVLANNDKTITVVGLYEPDLPKDELAYPDCVNRGVISPDGSLLVAICDDPFLYIHARRPFTKSYHGIQRESFEWVPLPRIRLKGQWHQDTTDCRGSFAACFSSSGHYLAVGTQYGTISVFDTVALKDPKSEPLVAYFDSDRAPGEYGAVRDMAFSPGPHDLLAWSEHRGRIGVADARSGFSRRQIISLDNLEGFNHISLNDRSTIDPRLLDPRSERSTIPERHTSSSLSLLDLLGRTNTGRPLPNPEASDTITRFNQPFSADEVAILEAIQSDRRRRIEARDREQQDQRASAERTRLLNNRDRERQMMLHTEMMTNNLRRSPSSSFDQRREQLTRIIERERMRETRDQHRSGITPTPPEQDRERRAPTPRRRSSIMQALTQNADSNMSQFRTQGQTNDSETTTTARERILARVSSGWSDLEALANIADSNNALHDVPRVESSRSRRAIPVITDVWTGDTLFSRIRVGSREHQQNPDDTAGLTWSEDGQILYVGAENGIYEFHINVYGRKVFPDIAIR</sequence>
<organism evidence="1 2">
    <name type="scientific">Hypoxylon rubiginosum</name>
    <dbReference type="NCBI Taxonomy" id="110542"/>
    <lineage>
        <taxon>Eukaryota</taxon>
        <taxon>Fungi</taxon>
        <taxon>Dikarya</taxon>
        <taxon>Ascomycota</taxon>
        <taxon>Pezizomycotina</taxon>
        <taxon>Sordariomycetes</taxon>
        <taxon>Xylariomycetidae</taxon>
        <taxon>Xylariales</taxon>
        <taxon>Hypoxylaceae</taxon>
        <taxon>Hypoxylon</taxon>
    </lineage>
</organism>
<evidence type="ECO:0000313" key="2">
    <source>
        <dbReference type="Proteomes" id="UP001497680"/>
    </source>
</evidence>
<proteinExistence type="predicted"/>
<dbReference type="Proteomes" id="UP001497680">
    <property type="component" value="Unassembled WGS sequence"/>
</dbReference>
<keyword evidence="2" id="KW-1185">Reference proteome</keyword>
<evidence type="ECO:0000313" key="1">
    <source>
        <dbReference type="EMBL" id="KAI6086229.1"/>
    </source>
</evidence>
<comment type="caution">
    <text evidence="1">The sequence shown here is derived from an EMBL/GenBank/DDBJ whole genome shotgun (WGS) entry which is preliminary data.</text>
</comment>
<dbReference type="EMBL" id="MU394317">
    <property type="protein sequence ID" value="KAI6086229.1"/>
    <property type="molecule type" value="Genomic_DNA"/>
</dbReference>
<accession>A0ACC0D0F1</accession>
<name>A0ACC0D0F1_9PEZI</name>
<gene>
    <name evidence="1" type="ORF">F4821DRAFT_130792</name>
</gene>
<protein>
    <submittedName>
        <fullName evidence="1">Uncharacterized protein</fullName>
    </submittedName>
</protein>
<reference evidence="1 2" key="1">
    <citation type="journal article" date="2022" name="New Phytol.">
        <title>Ecological generalism drives hyperdiversity of secondary metabolite gene clusters in xylarialean endophytes.</title>
        <authorList>
            <person name="Franco M.E.E."/>
            <person name="Wisecaver J.H."/>
            <person name="Arnold A.E."/>
            <person name="Ju Y.M."/>
            <person name="Slot J.C."/>
            <person name="Ahrendt S."/>
            <person name="Moore L.P."/>
            <person name="Eastman K.E."/>
            <person name="Scott K."/>
            <person name="Konkel Z."/>
            <person name="Mondo S.J."/>
            <person name="Kuo A."/>
            <person name="Hayes R.D."/>
            <person name="Haridas S."/>
            <person name="Andreopoulos B."/>
            <person name="Riley R."/>
            <person name="LaButti K."/>
            <person name="Pangilinan J."/>
            <person name="Lipzen A."/>
            <person name="Amirebrahimi M."/>
            <person name="Yan J."/>
            <person name="Adam C."/>
            <person name="Keymanesh K."/>
            <person name="Ng V."/>
            <person name="Louie K."/>
            <person name="Northen T."/>
            <person name="Drula E."/>
            <person name="Henrissat B."/>
            <person name="Hsieh H.M."/>
            <person name="Youens-Clark K."/>
            <person name="Lutzoni F."/>
            <person name="Miadlikowska J."/>
            <person name="Eastwood D.C."/>
            <person name="Hamelin R.C."/>
            <person name="Grigoriev I.V."/>
            <person name="U'Ren J.M."/>
        </authorList>
    </citation>
    <scope>NUCLEOTIDE SEQUENCE [LARGE SCALE GENOMIC DNA]</scope>
    <source>
        <strain evidence="1 2">ER1909</strain>
    </source>
</reference>